<gene>
    <name evidence="2" type="ORF">TR149312</name>
</gene>
<dbReference type="AlphaFoldDB" id="A0A0X3P391"/>
<feature type="compositionally biased region" description="Low complexity" evidence="1">
    <location>
        <begin position="136"/>
        <end position="149"/>
    </location>
</feature>
<accession>A0A0X3P391</accession>
<feature type="compositionally biased region" description="Basic and acidic residues" evidence="1">
    <location>
        <begin position="250"/>
        <end position="264"/>
    </location>
</feature>
<proteinExistence type="predicted"/>
<name>A0A0X3P391_SCHSO</name>
<feature type="region of interest" description="Disordered" evidence="1">
    <location>
        <begin position="295"/>
        <end position="328"/>
    </location>
</feature>
<protein>
    <submittedName>
        <fullName evidence="2">Uncharacterized protein</fullName>
    </submittedName>
</protein>
<dbReference type="EMBL" id="GEEE01016856">
    <property type="protein sequence ID" value="JAP46369.1"/>
    <property type="molecule type" value="Transcribed_RNA"/>
</dbReference>
<feature type="region of interest" description="Disordered" evidence="1">
    <location>
        <begin position="24"/>
        <end position="45"/>
    </location>
</feature>
<evidence type="ECO:0000313" key="2">
    <source>
        <dbReference type="EMBL" id="JAP46369.1"/>
    </source>
</evidence>
<feature type="compositionally biased region" description="Polar residues" evidence="1">
    <location>
        <begin position="89"/>
        <end position="100"/>
    </location>
</feature>
<feature type="non-terminal residue" evidence="2">
    <location>
        <position position="1"/>
    </location>
</feature>
<feature type="region of interest" description="Disordered" evidence="1">
    <location>
        <begin position="133"/>
        <end position="176"/>
    </location>
</feature>
<feature type="region of interest" description="Disordered" evidence="1">
    <location>
        <begin position="207"/>
        <end position="265"/>
    </location>
</feature>
<organism evidence="2">
    <name type="scientific">Schistocephalus solidus</name>
    <name type="common">Tapeworm</name>
    <dbReference type="NCBI Taxonomy" id="70667"/>
    <lineage>
        <taxon>Eukaryota</taxon>
        <taxon>Metazoa</taxon>
        <taxon>Spiralia</taxon>
        <taxon>Lophotrochozoa</taxon>
        <taxon>Platyhelminthes</taxon>
        <taxon>Cestoda</taxon>
        <taxon>Eucestoda</taxon>
        <taxon>Diphyllobothriidea</taxon>
        <taxon>Diphyllobothriidae</taxon>
        <taxon>Schistocephalus</taxon>
    </lineage>
</organism>
<feature type="compositionally biased region" description="Basic and acidic residues" evidence="1">
    <location>
        <begin position="362"/>
        <end position="372"/>
    </location>
</feature>
<sequence length="648" mass="69918">GQKILKKIGNYAIRRTFVDASRPSLTSVSETRVSHPLTPREGQNHSLNSTAAAAADSAICLSPIQMSRCSTHKLSTSPALVSPTVRITSSASVVSGPQTPTEDDLKVNRSSSHRPSSTSIWFEIRRRLFRRLGHGSSSDSRSTCATSDSLGQQTQAASSPVDSPPSPFSPAASELVSSSAGTNSILNKRSEPAGCCIRTTMVQTCMPRPRVSAADSNSRSPRVRSHPYARPSGFFHDLSPVQSPLSAGDSDGRHLVQLNDDGKTSCKTTGTSPFPYCGDHCSELFSYTVVSTAAGSDSSVLPEGGPFARHSLHPRHHESKLRSSVTDSAPLLSTSVPLAAAGAPINRDSSLSGDNHPGGGLKRADAPLREDMSGSGSQKDCGEHPATSLGDYRLLRSLPGLVAHPRLRSYSTSCSLRSPRHAFRRDGRAATLVCDPMHIKRVTCNVLCEQAEGDPFAPDNSAFILSNDQQRQFLQSVNGVKLALLKLRRILKENVGHRHAFQDQLDSRSSTLRRNRLSGGTLTLDHSFATTASDYATFDQESTSSHVNGLLADELERRLRLPRFSQTFDAANSSDIEAPFSAPPSQESYDYFSFTAAQPSSSSRFLQSSGDYPPLPHTLEEALEEIVRLRTENAELKAKITHSDDVSR</sequence>
<reference evidence="2" key="1">
    <citation type="submission" date="2016-01" db="EMBL/GenBank/DDBJ databases">
        <title>Reference transcriptome for the parasite Schistocephalus solidus: insights into the molecular evolution of parasitism.</title>
        <authorList>
            <person name="Hebert F.O."/>
            <person name="Grambauer S."/>
            <person name="Barber I."/>
            <person name="Landry C.R."/>
            <person name="Aubin-Horth N."/>
        </authorList>
    </citation>
    <scope>NUCLEOTIDE SEQUENCE</scope>
</reference>
<feature type="region of interest" description="Disordered" evidence="1">
    <location>
        <begin position="89"/>
        <end position="116"/>
    </location>
</feature>
<feature type="region of interest" description="Disordered" evidence="1">
    <location>
        <begin position="343"/>
        <end position="385"/>
    </location>
</feature>
<evidence type="ECO:0000256" key="1">
    <source>
        <dbReference type="SAM" id="MobiDB-lite"/>
    </source>
</evidence>
<feature type="compositionally biased region" description="Basic residues" evidence="1">
    <location>
        <begin position="310"/>
        <end position="319"/>
    </location>
</feature>